<dbReference type="PANTHER" id="PTHR46053">
    <property type="entry name" value="E3 UBIQUITIN-PROTEIN LIGASE MARCH4-LIKE"/>
    <property type="match status" value="1"/>
</dbReference>
<dbReference type="Pfam" id="PF12906">
    <property type="entry name" value="RINGv"/>
    <property type="match status" value="1"/>
</dbReference>
<comment type="caution">
    <text evidence="16">The sequence shown here is derived from an EMBL/GenBank/DDBJ whole genome shotgun (WGS) entry which is preliminary data.</text>
</comment>
<organism evidence="16 17">
    <name type="scientific">Chiloscyllium punctatum</name>
    <name type="common">Brownbanded bambooshark</name>
    <name type="synonym">Hemiscyllium punctatum</name>
    <dbReference type="NCBI Taxonomy" id="137246"/>
    <lineage>
        <taxon>Eukaryota</taxon>
        <taxon>Metazoa</taxon>
        <taxon>Chordata</taxon>
        <taxon>Craniata</taxon>
        <taxon>Vertebrata</taxon>
        <taxon>Chondrichthyes</taxon>
        <taxon>Elasmobranchii</taxon>
        <taxon>Galeomorphii</taxon>
        <taxon>Galeoidea</taxon>
        <taxon>Orectolobiformes</taxon>
        <taxon>Hemiscylliidae</taxon>
        <taxon>Chiloscyllium</taxon>
    </lineage>
</organism>
<keyword evidence="5" id="KW-0808">Transferase</keyword>
<dbReference type="OrthoDB" id="264354at2759"/>
<evidence type="ECO:0000313" key="17">
    <source>
        <dbReference type="Proteomes" id="UP000287033"/>
    </source>
</evidence>
<feature type="compositionally biased region" description="Basic and acidic residues" evidence="13">
    <location>
        <begin position="92"/>
        <end position="101"/>
    </location>
</feature>
<dbReference type="SUPFAM" id="SSF57850">
    <property type="entry name" value="RING/U-box"/>
    <property type="match status" value="1"/>
</dbReference>
<dbReference type="EMBL" id="BEZZ01000087">
    <property type="protein sequence ID" value="GCC25478.1"/>
    <property type="molecule type" value="Genomic_DNA"/>
</dbReference>
<comment type="pathway">
    <text evidence="3">Protein modification; protein ubiquitination.</text>
</comment>
<dbReference type="PANTHER" id="PTHR46053:SF1">
    <property type="entry name" value="E3 UBIQUITIN-PROTEIN LIGASE MARCHF11"/>
    <property type="match status" value="1"/>
</dbReference>
<keyword evidence="9" id="KW-0833">Ubl conjugation pathway</keyword>
<evidence type="ECO:0000256" key="14">
    <source>
        <dbReference type="SAM" id="Phobius"/>
    </source>
</evidence>
<dbReference type="GO" id="GO:0012505">
    <property type="term" value="C:endomembrane system"/>
    <property type="evidence" value="ECO:0007669"/>
    <property type="project" value="UniProtKB-SubCell"/>
</dbReference>
<evidence type="ECO:0000256" key="9">
    <source>
        <dbReference type="ARBA" id="ARBA00022786"/>
    </source>
</evidence>
<keyword evidence="17" id="KW-1185">Reference proteome</keyword>
<feature type="compositionally biased region" description="Basic and acidic residues" evidence="13">
    <location>
        <begin position="28"/>
        <end position="37"/>
    </location>
</feature>
<dbReference type="OMA" id="QWQSITV"/>
<dbReference type="Gene3D" id="3.30.40.10">
    <property type="entry name" value="Zinc/RING finger domain, C3HC4 (zinc finger)"/>
    <property type="match status" value="1"/>
</dbReference>
<proteinExistence type="predicted"/>
<dbReference type="UniPathway" id="UPA00143"/>
<keyword evidence="10" id="KW-0862">Zinc</keyword>
<keyword evidence="8" id="KW-0863">Zinc-finger</keyword>
<feature type="non-terminal residue" evidence="16">
    <location>
        <position position="1"/>
    </location>
</feature>
<evidence type="ECO:0000256" key="12">
    <source>
        <dbReference type="ARBA" id="ARBA00023136"/>
    </source>
</evidence>
<evidence type="ECO:0000259" key="15">
    <source>
        <dbReference type="PROSITE" id="PS51292"/>
    </source>
</evidence>
<dbReference type="STRING" id="137246.A0A401S521"/>
<evidence type="ECO:0000256" key="1">
    <source>
        <dbReference type="ARBA" id="ARBA00000900"/>
    </source>
</evidence>
<reference evidence="16 17" key="1">
    <citation type="journal article" date="2018" name="Nat. Ecol. Evol.">
        <title>Shark genomes provide insights into elasmobranch evolution and the origin of vertebrates.</title>
        <authorList>
            <person name="Hara Y"/>
            <person name="Yamaguchi K"/>
            <person name="Onimaru K"/>
            <person name="Kadota M"/>
            <person name="Koyanagi M"/>
            <person name="Keeley SD"/>
            <person name="Tatsumi K"/>
            <person name="Tanaka K"/>
            <person name="Motone F"/>
            <person name="Kageyama Y"/>
            <person name="Nozu R"/>
            <person name="Adachi N"/>
            <person name="Nishimura O"/>
            <person name="Nakagawa R"/>
            <person name="Tanegashima C"/>
            <person name="Kiyatake I"/>
            <person name="Matsumoto R"/>
            <person name="Murakumo K"/>
            <person name="Nishida K"/>
            <person name="Terakita A"/>
            <person name="Kuratani S"/>
            <person name="Sato K"/>
            <person name="Hyodo S Kuraku.S."/>
        </authorList>
    </citation>
    <scope>NUCLEOTIDE SEQUENCE [LARGE SCALE GENOMIC DNA]</scope>
</reference>
<protein>
    <recommendedName>
        <fullName evidence="4">RING-type E3 ubiquitin transferase</fullName>
        <ecNumber evidence="4">2.3.2.27</ecNumber>
    </recommendedName>
</protein>
<feature type="transmembrane region" description="Helical" evidence="14">
    <location>
        <begin position="210"/>
        <end position="229"/>
    </location>
</feature>
<keyword evidence="11 14" id="KW-1133">Transmembrane helix</keyword>
<comment type="catalytic activity">
    <reaction evidence="1">
        <text>S-ubiquitinyl-[E2 ubiquitin-conjugating enzyme]-L-cysteine + [acceptor protein]-L-lysine = [E2 ubiquitin-conjugating enzyme]-L-cysteine + N(6)-ubiquitinyl-[acceptor protein]-L-lysine.</text>
        <dbReference type="EC" id="2.3.2.27"/>
    </reaction>
</comment>
<evidence type="ECO:0000256" key="5">
    <source>
        <dbReference type="ARBA" id="ARBA00022679"/>
    </source>
</evidence>
<evidence type="ECO:0000256" key="4">
    <source>
        <dbReference type="ARBA" id="ARBA00012483"/>
    </source>
</evidence>
<feature type="transmembrane region" description="Helical" evidence="14">
    <location>
        <begin position="249"/>
        <end position="274"/>
    </location>
</feature>
<gene>
    <name evidence="16" type="ORF">chiPu_0003888</name>
</gene>
<evidence type="ECO:0000256" key="3">
    <source>
        <dbReference type="ARBA" id="ARBA00004906"/>
    </source>
</evidence>
<evidence type="ECO:0000256" key="8">
    <source>
        <dbReference type="ARBA" id="ARBA00022771"/>
    </source>
</evidence>
<dbReference type="AlphaFoldDB" id="A0A401S521"/>
<keyword evidence="12 14" id="KW-0472">Membrane</keyword>
<dbReference type="PROSITE" id="PS51292">
    <property type="entry name" value="ZF_RING_CH"/>
    <property type="match status" value="1"/>
</dbReference>
<comment type="subcellular location">
    <subcellularLocation>
        <location evidence="2">Endomembrane system</location>
        <topology evidence="2">Multi-pass membrane protein</topology>
    </subcellularLocation>
</comment>
<feature type="domain" description="RING-CH-type" evidence="15">
    <location>
        <begin position="127"/>
        <end position="187"/>
    </location>
</feature>
<sequence>PPPPVPSPSPPPCCTLTPMSEHQPLPQMERERERERGMAGNGTTVPGGGALGDQSPPTPAARQRGQGLGAGKRHKLIPARAGDATGCAPAARDGRPAEHESYQTGGVSCSNDAQSVCSSNSSSSSFRNGGITPTCRICFQGSEQGELLSPCRCDGSVRYSHQPCLLKWISERGSWSCEICCYRYHVVAIRMKRPCQWEPITVTLVEKVQIIAVILGCLFLIASVTWLLWSAFSPAAIWQRRDVLFQICYGMYGFMDLVCIGLIVHEGAAIYRVFKRWRAVNLHWTVLNYDKSKDLEINSSNAESSTNQNFWASLNQFRTQRPVGSTQLMLEGFHCSYTLLHLLTRFRPNDEDYDDNSSAEVVMRVTTV</sequence>
<feature type="region of interest" description="Disordered" evidence="13">
    <location>
        <begin position="1"/>
        <end position="106"/>
    </location>
</feature>
<evidence type="ECO:0000313" key="16">
    <source>
        <dbReference type="EMBL" id="GCC25478.1"/>
    </source>
</evidence>
<dbReference type="GO" id="GO:0008270">
    <property type="term" value="F:zinc ion binding"/>
    <property type="evidence" value="ECO:0007669"/>
    <property type="project" value="UniProtKB-KW"/>
</dbReference>
<evidence type="ECO:0000256" key="11">
    <source>
        <dbReference type="ARBA" id="ARBA00022989"/>
    </source>
</evidence>
<dbReference type="Proteomes" id="UP000287033">
    <property type="component" value="Unassembled WGS sequence"/>
</dbReference>
<dbReference type="GO" id="GO:0016567">
    <property type="term" value="P:protein ubiquitination"/>
    <property type="evidence" value="ECO:0007669"/>
    <property type="project" value="UniProtKB-UniPathway"/>
</dbReference>
<evidence type="ECO:0000256" key="7">
    <source>
        <dbReference type="ARBA" id="ARBA00022723"/>
    </source>
</evidence>
<name>A0A401S521_CHIPU</name>
<dbReference type="InterPro" id="IPR046356">
    <property type="entry name" value="MARCHF4/9/11"/>
</dbReference>
<evidence type="ECO:0000256" key="2">
    <source>
        <dbReference type="ARBA" id="ARBA00004127"/>
    </source>
</evidence>
<dbReference type="EC" id="2.3.2.27" evidence="4"/>
<evidence type="ECO:0000256" key="10">
    <source>
        <dbReference type="ARBA" id="ARBA00022833"/>
    </source>
</evidence>
<dbReference type="GO" id="GO:0061630">
    <property type="term" value="F:ubiquitin protein ligase activity"/>
    <property type="evidence" value="ECO:0007669"/>
    <property type="project" value="UniProtKB-EC"/>
</dbReference>
<keyword evidence="6 14" id="KW-0812">Transmembrane</keyword>
<keyword evidence="7" id="KW-0479">Metal-binding</keyword>
<dbReference type="SMART" id="SM00744">
    <property type="entry name" value="RINGv"/>
    <property type="match status" value="1"/>
</dbReference>
<accession>A0A401S521</accession>
<evidence type="ECO:0000256" key="6">
    <source>
        <dbReference type="ARBA" id="ARBA00022692"/>
    </source>
</evidence>
<evidence type="ECO:0000256" key="13">
    <source>
        <dbReference type="SAM" id="MobiDB-lite"/>
    </source>
</evidence>
<feature type="compositionally biased region" description="Pro residues" evidence="13">
    <location>
        <begin position="1"/>
        <end position="13"/>
    </location>
</feature>
<dbReference type="InterPro" id="IPR013083">
    <property type="entry name" value="Znf_RING/FYVE/PHD"/>
</dbReference>
<dbReference type="InterPro" id="IPR011016">
    <property type="entry name" value="Znf_RING-CH"/>
</dbReference>